<gene>
    <name evidence="1" type="ORF">A2469_04715</name>
</gene>
<accession>A0A1F6NZI2</accession>
<proteinExistence type="predicted"/>
<reference evidence="1 2" key="1">
    <citation type="journal article" date="2016" name="Nat. Commun.">
        <title>Thousands of microbial genomes shed light on interconnected biogeochemical processes in an aquifer system.</title>
        <authorList>
            <person name="Anantharaman K."/>
            <person name="Brown C.T."/>
            <person name="Hug L.A."/>
            <person name="Sharon I."/>
            <person name="Castelle C.J."/>
            <person name="Probst A.J."/>
            <person name="Thomas B.C."/>
            <person name="Singh A."/>
            <person name="Wilkins M.J."/>
            <person name="Karaoz U."/>
            <person name="Brodie E.L."/>
            <person name="Williams K.H."/>
            <person name="Hubbard S.S."/>
            <person name="Banfield J.F."/>
        </authorList>
    </citation>
    <scope>NUCLEOTIDE SEQUENCE [LARGE SCALE GENOMIC DNA]</scope>
</reference>
<evidence type="ECO:0000313" key="2">
    <source>
        <dbReference type="Proteomes" id="UP000178895"/>
    </source>
</evidence>
<comment type="caution">
    <text evidence="1">The sequence shown here is derived from an EMBL/GenBank/DDBJ whole genome shotgun (WGS) entry which is preliminary data.</text>
</comment>
<sequence>MTEQQVPKLVASLVEHQSEFKLLTTGNAQWVIQNPKSAIALFVQAVENRQQEEQSKPEPQPFLTFTGTVKVQLMKKLVASEFFNENNSLVKISYVGDNFKTWFYGKVEVQPNADETEPGEGPYRTLGENGADKSVLCYYTLNRSSVDGPIIKELGGEDKVKTTLFHIAALMWKQPDGKQGALLTNGYANIFYFHYINGVLRAVCVYWYGNGWCVYAYSVEDPFEWDAGRRVFSCDS</sequence>
<evidence type="ECO:0000313" key="1">
    <source>
        <dbReference type="EMBL" id="OGH89337.1"/>
    </source>
</evidence>
<protein>
    <submittedName>
        <fullName evidence="1">Uncharacterized protein</fullName>
    </submittedName>
</protein>
<name>A0A1F6NZI2_9BACT</name>
<dbReference type="EMBL" id="MFQY01000053">
    <property type="protein sequence ID" value="OGH89337.1"/>
    <property type="molecule type" value="Genomic_DNA"/>
</dbReference>
<dbReference type="Proteomes" id="UP000178895">
    <property type="component" value="Unassembled WGS sequence"/>
</dbReference>
<dbReference type="AlphaFoldDB" id="A0A1F6NZI2"/>
<organism evidence="1 2">
    <name type="scientific">Candidatus Magasanikbacteria bacterium RIFOXYC2_FULL_40_16</name>
    <dbReference type="NCBI Taxonomy" id="1798703"/>
    <lineage>
        <taxon>Bacteria</taxon>
        <taxon>Candidatus Magasanikiibacteriota</taxon>
    </lineage>
</organism>